<dbReference type="SMART" id="SM00184">
    <property type="entry name" value="RING"/>
    <property type="match status" value="2"/>
</dbReference>
<name>K5W5C8_PHACS</name>
<dbReference type="InterPro" id="IPR017907">
    <property type="entry name" value="Znf_RING_CS"/>
</dbReference>
<evidence type="ECO:0000256" key="4">
    <source>
        <dbReference type="ARBA" id="ARBA00022679"/>
    </source>
</evidence>
<sequence length="638" mass="70491">MSSDILRDIATGQLTDYVVAHGRSQYSGAGGLSACGLAAMNCARLVLLKERADLRGDALLEEIMKESTTDEVLSICERWSSVSHLDIEDIIRSSIFNRSLKLLVVDYGRSDYSGFTRLLERLRNESNRRGKSSCAVITRPPEIVACLCISHPDGEFYVIFDSHPRPGAHPDSAAFIFNKSAFATATYLSNLLRYDSSLVSDRDFGWQTQLLGNFSGHLVVAQADTELEGAEYWASTAMEASLEGLALHADQAQLKAENESLKADIARLRDQIARLQRPQRAQSVWSEAKRSYPAPYPDDTQPTKRASFISSLAQQGSSAIAVARSYTSSLSRSPSQSQPSTMKSAPLTSASSRSSQQSVPTMPSPVTVDPTNGAKIERDLHRGYDETADDLAFALAQQHMYDEEHRDLERERERISLSQSFTCNICLDRHSHEDAAQVDNCAHTFCRDCIRGHVSSQIGQRLYPIVCPLCSTEKGEREPTVLSDGFVQQLGLSEEDYVIFVELEMASFSMLLHCRGCDKSFFVVKDELDSINVITCPLPGCGKSWCKTCSHFIDDISQTHTCDGTAELQRLMGDKGWKYCPGCRTPAEKIGGCNHMACKSPGCNTHFCYLCGEAIVTSVNTHDVNRALSRHYAGCQQF</sequence>
<keyword evidence="8" id="KW-0833">Ubl conjugation pathway</keyword>
<evidence type="ECO:0000256" key="11">
    <source>
        <dbReference type="SAM" id="Coils"/>
    </source>
</evidence>
<dbReference type="GO" id="GO:0008270">
    <property type="term" value="F:zinc ion binding"/>
    <property type="evidence" value="ECO:0007669"/>
    <property type="project" value="UniProtKB-KW"/>
</dbReference>
<keyword evidence="7 10" id="KW-0863">Zinc-finger</keyword>
<dbReference type="InterPro" id="IPR013083">
    <property type="entry name" value="Znf_RING/FYVE/PHD"/>
</dbReference>
<dbReference type="SUPFAM" id="SSF57850">
    <property type="entry name" value="RING/U-box"/>
    <property type="match status" value="2"/>
</dbReference>
<evidence type="ECO:0000256" key="10">
    <source>
        <dbReference type="PROSITE-ProRule" id="PRU00175"/>
    </source>
</evidence>
<dbReference type="Gene3D" id="3.30.40.10">
    <property type="entry name" value="Zinc/RING finger domain, C3HC4 (zinc finger)"/>
    <property type="match status" value="1"/>
</dbReference>
<dbReference type="GeneID" id="18912350"/>
<dbReference type="HOGENOM" id="CLU_011917_1_0_1"/>
<dbReference type="CDD" id="cd22584">
    <property type="entry name" value="Rcat_RBR_unk"/>
    <property type="match status" value="1"/>
</dbReference>
<dbReference type="OrthoDB" id="1431934at2759"/>
<dbReference type="InterPro" id="IPR018957">
    <property type="entry name" value="Znf_C3HC4_RING-type"/>
</dbReference>
<evidence type="ECO:0000256" key="3">
    <source>
        <dbReference type="ARBA" id="ARBA00012251"/>
    </source>
</evidence>
<evidence type="ECO:0000256" key="7">
    <source>
        <dbReference type="ARBA" id="ARBA00022771"/>
    </source>
</evidence>
<protein>
    <recommendedName>
        <fullName evidence="3">RBR-type E3 ubiquitin transferase</fullName>
        <ecNumber evidence="3">2.3.2.31</ecNumber>
    </recommendedName>
</protein>
<evidence type="ECO:0000256" key="12">
    <source>
        <dbReference type="SAM" id="MobiDB-lite"/>
    </source>
</evidence>
<dbReference type="GO" id="GO:0061630">
    <property type="term" value="F:ubiquitin protein ligase activity"/>
    <property type="evidence" value="ECO:0007669"/>
    <property type="project" value="UniProtKB-EC"/>
</dbReference>
<evidence type="ECO:0000256" key="2">
    <source>
        <dbReference type="ARBA" id="ARBA00004906"/>
    </source>
</evidence>
<dbReference type="InterPro" id="IPR001841">
    <property type="entry name" value="Znf_RING"/>
</dbReference>
<keyword evidence="16" id="KW-1185">Reference proteome</keyword>
<dbReference type="Gene3D" id="1.20.5.170">
    <property type="match status" value="1"/>
</dbReference>
<comment type="catalytic activity">
    <reaction evidence="1">
        <text>[E2 ubiquitin-conjugating enzyme]-S-ubiquitinyl-L-cysteine + [acceptor protein]-L-lysine = [E2 ubiquitin-conjugating enzyme]-L-cysteine + [acceptor protein]-N(6)-ubiquitinyl-L-lysine.</text>
        <dbReference type="EC" id="2.3.2.31"/>
    </reaction>
</comment>
<dbReference type="PROSITE" id="PS50089">
    <property type="entry name" value="ZF_RING_2"/>
    <property type="match status" value="1"/>
</dbReference>
<evidence type="ECO:0000256" key="9">
    <source>
        <dbReference type="ARBA" id="ARBA00022833"/>
    </source>
</evidence>
<dbReference type="InterPro" id="IPR051628">
    <property type="entry name" value="LUBAC_E3_Ligases"/>
</dbReference>
<gene>
    <name evidence="15" type="ORF">PHACADRAFT_205299</name>
</gene>
<proteinExistence type="predicted"/>
<evidence type="ECO:0000256" key="5">
    <source>
        <dbReference type="ARBA" id="ARBA00022723"/>
    </source>
</evidence>
<accession>K5W5C8</accession>
<evidence type="ECO:0000256" key="8">
    <source>
        <dbReference type="ARBA" id="ARBA00022786"/>
    </source>
</evidence>
<dbReference type="EC" id="2.3.2.31" evidence="3"/>
<dbReference type="STRING" id="650164.K5W5C8"/>
<feature type="coiled-coil region" evidence="11">
    <location>
        <begin position="251"/>
        <end position="278"/>
    </location>
</feature>
<dbReference type="InterPro" id="IPR044066">
    <property type="entry name" value="TRIAD_supradom"/>
</dbReference>
<evidence type="ECO:0000259" key="13">
    <source>
        <dbReference type="PROSITE" id="PS50089"/>
    </source>
</evidence>
<feature type="domain" description="RING-type" evidence="13">
    <location>
        <begin position="423"/>
        <end position="471"/>
    </location>
</feature>
<dbReference type="Proteomes" id="UP000008370">
    <property type="component" value="Unassembled WGS sequence"/>
</dbReference>
<dbReference type="Pfam" id="PF00097">
    <property type="entry name" value="zf-C3HC4"/>
    <property type="match status" value="1"/>
</dbReference>
<feature type="domain" description="RING-type" evidence="14">
    <location>
        <begin position="419"/>
        <end position="638"/>
    </location>
</feature>
<keyword evidence="4" id="KW-0808">Transferase</keyword>
<reference evidence="15 16" key="1">
    <citation type="journal article" date="2012" name="BMC Genomics">
        <title>Comparative genomics of the white-rot fungi, Phanerochaete carnosa and P. chrysosporium, to elucidate the genetic basis of the distinct wood types they colonize.</title>
        <authorList>
            <person name="Suzuki H."/>
            <person name="MacDonald J."/>
            <person name="Syed K."/>
            <person name="Salamov A."/>
            <person name="Hori C."/>
            <person name="Aerts A."/>
            <person name="Henrissat B."/>
            <person name="Wiebenga A."/>
            <person name="vanKuyk P.A."/>
            <person name="Barry K."/>
            <person name="Lindquist E."/>
            <person name="LaButti K."/>
            <person name="Lapidus A."/>
            <person name="Lucas S."/>
            <person name="Coutinho P."/>
            <person name="Gong Y."/>
            <person name="Samejima M."/>
            <person name="Mahadevan R."/>
            <person name="Abou-Zaid M."/>
            <person name="de Vries R.P."/>
            <person name="Igarashi K."/>
            <person name="Yadav J.S."/>
            <person name="Grigoriev I.V."/>
            <person name="Master E.R."/>
        </authorList>
    </citation>
    <scope>NUCLEOTIDE SEQUENCE [LARGE SCALE GENOMIC DNA]</scope>
    <source>
        <strain evidence="15 16">HHB-10118-sp</strain>
    </source>
</reference>
<comment type="pathway">
    <text evidence="2">Protein modification; protein ubiquitination.</text>
</comment>
<dbReference type="PROSITE" id="PS51873">
    <property type="entry name" value="TRIAD"/>
    <property type="match status" value="1"/>
</dbReference>
<dbReference type="Gene3D" id="1.20.120.1750">
    <property type="match status" value="1"/>
</dbReference>
<dbReference type="InterPro" id="IPR054694">
    <property type="entry name" value="Parkin-like_IBR"/>
</dbReference>
<evidence type="ECO:0000259" key="14">
    <source>
        <dbReference type="PROSITE" id="PS51873"/>
    </source>
</evidence>
<evidence type="ECO:0000256" key="6">
    <source>
        <dbReference type="ARBA" id="ARBA00022737"/>
    </source>
</evidence>
<evidence type="ECO:0000313" key="16">
    <source>
        <dbReference type="Proteomes" id="UP000008370"/>
    </source>
</evidence>
<keyword evidence="11" id="KW-0175">Coiled coil</keyword>
<dbReference type="EMBL" id="JH930469">
    <property type="protein sequence ID" value="EKM59123.1"/>
    <property type="molecule type" value="Genomic_DNA"/>
</dbReference>
<dbReference type="PANTHER" id="PTHR22770">
    <property type="entry name" value="UBIQUITIN CONJUGATING ENZYME 7 INTERACTING PROTEIN-RELATED"/>
    <property type="match status" value="1"/>
</dbReference>
<feature type="compositionally biased region" description="Low complexity" evidence="12">
    <location>
        <begin position="329"/>
        <end position="361"/>
    </location>
</feature>
<dbReference type="RefSeq" id="XP_007391695.1">
    <property type="nucleotide sequence ID" value="XM_007391633.1"/>
</dbReference>
<evidence type="ECO:0000313" key="15">
    <source>
        <dbReference type="EMBL" id="EKM59123.1"/>
    </source>
</evidence>
<keyword evidence="9" id="KW-0862">Zinc</keyword>
<feature type="region of interest" description="Disordered" evidence="12">
    <location>
        <begin position="329"/>
        <end position="373"/>
    </location>
</feature>
<keyword evidence="5" id="KW-0479">Metal-binding</keyword>
<keyword evidence="6" id="KW-0677">Repeat</keyword>
<dbReference type="AlphaFoldDB" id="K5W5C8"/>
<dbReference type="Pfam" id="PF22605">
    <property type="entry name" value="IBR_2"/>
    <property type="match status" value="1"/>
</dbReference>
<dbReference type="InParanoid" id="K5W5C8"/>
<dbReference type="PROSITE" id="PS51257">
    <property type="entry name" value="PROKAR_LIPOPROTEIN"/>
    <property type="match status" value="1"/>
</dbReference>
<evidence type="ECO:0000256" key="1">
    <source>
        <dbReference type="ARBA" id="ARBA00001798"/>
    </source>
</evidence>
<feature type="region of interest" description="Disordered" evidence="12">
    <location>
        <begin position="279"/>
        <end position="303"/>
    </location>
</feature>
<organism evidence="15 16">
    <name type="scientific">Phanerochaete carnosa (strain HHB-10118-sp)</name>
    <name type="common">White-rot fungus</name>
    <name type="synonym">Peniophora carnosa</name>
    <dbReference type="NCBI Taxonomy" id="650164"/>
    <lineage>
        <taxon>Eukaryota</taxon>
        <taxon>Fungi</taxon>
        <taxon>Dikarya</taxon>
        <taxon>Basidiomycota</taxon>
        <taxon>Agaricomycotina</taxon>
        <taxon>Agaricomycetes</taxon>
        <taxon>Polyporales</taxon>
        <taxon>Phanerochaetaceae</taxon>
        <taxon>Phanerochaete</taxon>
    </lineage>
</organism>
<dbReference type="PROSITE" id="PS00518">
    <property type="entry name" value="ZF_RING_1"/>
    <property type="match status" value="1"/>
</dbReference>
<dbReference type="KEGG" id="pco:PHACADRAFT_205299"/>